<keyword evidence="3" id="KW-0540">Nuclease</keyword>
<dbReference type="Pfam" id="PF14111">
    <property type="entry name" value="DUF4283"/>
    <property type="match status" value="2"/>
</dbReference>
<keyword evidence="4" id="KW-1185">Reference proteome</keyword>
<feature type="region of interest" description="Disordered" evidence="1">
    <location>
        <begin position="1853"/>
        <end position="1903"/>
    </location>
</feature>
<evidence type="ECO:0000313" key="3">
    <source>
        <dbReference type="EMBL" id="KAG7568031.1"/>
    </source>
</evidence>
<dbReference type="InterPro" id="IPR000477">
    <property type="entry name" value="RT_dom"/>
</dbReference>
<dbReference type="PANTHER" id="PTHR31286">
    <property type="entry name" value="GLYCINE-RICH CELL WALL STRUCTURAL PROTEIN 1.8-LIKE"/>
    <property type="match status" value="1"/>
</dbReference>
<dbReference type="PROSITE" id="PS50878">
    <property type="entry name" value="RT_POL"/>
    <property type="match status" value="1"/>
</dbReference>
<feature type="region of interest" description="Disordered" evidence="1">
    <location>
        <begin position="1930"/>
        <end position="1968"/>
    </location>
</feature>
<dbReference type="InterPro" id="IPR005135">
    <property type="entry name" value="Endo/exonuclease/phosphatase"/>
</dbReference>
<dbReference type="GO" id="GO:0004519">
    <property type="term" value="F:endonuclease activity"/>
    <property type="evidence" value="ECO:0007669"/>
    <property type="project" value="UniProtKB-KW"/>
</dbReference>
<name>A0A8T2A8K1_9BRAS</name>
<dbReference type="CDD" id="cd01650">
    <property type="entry name" value="RT_nLTR_like"/>
    <property type="match status" value="1"/>
</dbReference>
<dbReference type="Proteomes" id="UP000694240">
    <property type="component" value="Chromosome 9"/>
</dbReference>
<gene>
    <name evidence="3" type="ORF">ISN45_Aa04g008690</name>
</gene>
<sequence length="1987" mass="227863">MDLDKAIQQMSISDDKPLILSNQPQFCSNERNCCSLLGRFLNPENQRMSNWILDMPRIWRLNNRVRGVALSKDRFQFFFKTEDDLAEILKVGVWTQDDWCVVMERWIEKPPDDYLWYLPIWIRLRNIPVNYYTKETISEIAECVGEVLEVVFDSEKSRVQDYVRVRVLFHVSKPLRNSKEVRLPTGEVVLITFDYERIRKRCFQCQRLTHDKNRCPFKMENSTLISDRILQDKGKQKEVLLKDLDLIISKAAGSGFMADARKGLASSSMMLASGNQFDDLSDGMPEVDVLTGFSSGFCEASTSGTSFKTHKMKKPNSSWSRKGKSGKELPLKDKGVLSWNCQGLRNPWTIRYLKEMKKDHFPDILFLMETMNSSEFVSKVFRWLGYDHMHTIDPEGRSGGLAIFWKSHLEIEFLFEDKNLLDLQVSQRNKVWFLSCIYGHPVTTHRPELWDRLSSIGLQRKKAWCMIGDFNDIRSNSEKLGGPSRLISSFQPFQDMLMNCDMHELGSSGNGFTWGGNRNDQWIQCRLDRSFGNSAWFSLFPNSHQRFLESFGSDHRPVLVKFINDHELFRGQFRFDKRMADNPACKDTISRSWSSKLSQGTNSSLFSLVECRRAISVWKQSSDSNAQRRILRLRKELDEQKSAYNPCWPRIASIKDQLAIAYGEEETFWRQKSRHKWLVGGDRNTGFFHATVKANRTGNALSFLLDEHGKEHTRNSDKGKVAASYFENMFSSSCPEALTDYLEGFQARVSTIMNQDLTKIVTEEEVHQAVLSINSESAPGPDGFTALFFQQNWALVKTQILQEIFGFFQNGVLPQEWNHTLICLIPKITKPQRMSDLRPISLCSVLYKIIAKILTARLKKHLPAIVSPTQSAFVPDRLVSDNILVAHEIIHSLRTNEKICKEYMAFKTDMSKAYDRVEWSFLESMMVALGFNRKLISWIMACVSSVSYSVLINGQPYGHIIPGRGIRQGDPLSPSLSVLCTEALIHILNQAERSGKISGFQFQPDGVSVNHLLFADDTLLLCKATKEECEEMLKCLSTYGLVSGQLINLDKSAITFGKRIDEGIKSWIKEKSGIQLEGGTGKYLGLPECLSGSKKELFGFIKERLQSKLTGWYAKTLSQGGKEILLKSIALALPVYAMTCFKLPILLCKKLTAVMMDFWWNNLQNSRKIHWVGWQRLTLPKLKGGIGFKDLQCFNQALLAKQAWRLVHEKDSLFFKVFKSRYFLNCDFLNATKGTRPSYAWRSILFGRELLQAGLRTVIGNGKQTYVWIDKWVYDGQNRRPMNKQRLVDIKLKVSHLIDPFSRNWNLNMLRDLFPWKDIRSILNQRPVTSREDSVCWSYSTDGLYSVKSGYEFISRKIHHKLFKDSEFEPSFNPLFTKIWSLHTAPKIKIFLWKILNGAVAVEDRLRTRGIKIADGCLMCEEDQETINHILFQCPLARQVWALSTVPTSGNGYGGSIYANLNHLLDLTQNQDLSSLLKNENNARILKDISLTQWKPPIHGELKCNIGYAWSKKNLFSGASWVVRDSAGSVLLHSRRSFAQVYSLSDAKLKSWEWAIASMDHHHLDKVTFAASSYEIIKALHKPKDWPILSGHIYEMLTFTKQKPYWFLLMEAPHCNKGAMEIATSVITGNRFQSYVARGREEPELFITQEAYASVEARNRLSLIARPLNPRVQNLNSVIAALPRTWGLTTRVHGRILDATYVQFLFQTEVDLLTVRRREPWLFNNWFIASQRWEAFPAVNFLTTIDLWVQMRGIPLLYVCEETAVEIAQDLGEIITLDYHDATTTQIAYIRVRIRFGITDRLRFFQRITFDSGETALIRFQYERLRRICSSCFRFTHHRNYCPYRQMMTDNSFPAPLTPPPRVATPPQNPEEQAAASPYFPIPRATSSQSGAASFPHGSSRRQQVFSNSNISLSSGDAITSGAPRVVEVGEPSRRGEAGVSSNNLETGESSKRKNLAAIQREEEARHQKQKVFEQMMGGILKPPKKR</sequence>
<evidence type="ECO:0000313" key="4">
    <source>
        <dbReference type="Proteomes" id="UP000694240"/>
    </source>
</evidence>
<reference evidence="3 4" key="1">
    <citation type="submission" date="2020-12" db="EMBL/GenBank/DDBJ databases">
        <title>Concerted genomic and epigenomic changes stabilize Arabidopsis allopolyploids.</title>
        <authorList>
            <person name="Chen Z."/>
        </authorList>
    </citation>
    <scope>NUCLEOTIDE SEQUENCE [LARGE SCALE GENOMIC DNA]</scope>
    <source>
        <strain evidence="3">Allo738</strain>
        <tissue evidence="3">Leaf</tissue>
    </source>
</reference>
<accession>A0A8T2A8K1</accession>
<feature type="region of interest" description="Disordered" evidence="1">
    <location>
        <begin position="308"/>
        <end position="327"/>
    </location>
</feature>
<keyword evidence="3" id="KW-0378">Hydrolase</keyword>
<dbReference type="EMBL" id="JAEFBK010000009">
    <property type="protein sequence ID" value="KAG7568031.1"/>
    <property type="molecule type" value="Genomic_DNA"/>
</dbReference>
<dbReference type="Pfam" id="PF14392">
    <property type="entry name" value="zf-CCHC_4"/>
    <property type="match status" value="2"/>
</dbReference>
<organism evidence="3 4">
    <name type="scientific">Arabidopsis thaliana x Arabidopsis arenosa</name>
    <dbReference type="NCBI Taxonomy" id="1240361"/>
    <lineage>
        <taxon>Eukaryota</taxon>
        <taxon>Viridiplantae</taxon>
        <taxon>Streptophyta</taxon>
        <taxon>Embryophyta</taxon>
        <taxon>Tracheophyta</taxon>
        <taxon>Spermatophyta</taxon>
        <taxon>Magnoliopsida</taxon>
        <taxon>eudicotyledons</taxon>
        <taxon>Gunneridae</taxon>
        <taxon>Pentapetalae</taxon>
        <taxon>rosids</taxon>
        <taxon>malvids</taxon>
        <taxon>Brassicales</taxon>
        <taxon>Brassicaceae</taxon>
        <taxon>Camelineae</taxon>
        <taxon>Arabidopsis</taxon>
    </lineage>
</organism>
<dbReference type="Pfam" id="PF03372">
    <property type="entry name" value="Exo_endo_phos"/>
    <property type="match status" value="1"/>
</dbReference>
<dbReference type="Pfam" id="PF13966">
    <property type="entry name" value="zf-RVT"/>
    <property type="match status" value="1"/>
</dbReference>
<dbReference type="InterPro" id="IPR025836">
    <property type="entry name" value="Zn_knuckle_CX2CX4HX4C"/>
</dbReference>
<feature type="compositionally biased region" description="Pro residues" evidence="1">
    <location>
        <begin position="1856"/>
        <end position="1869"/>
    </location>
</feature>
<dbReference type="InterPro" id="IPR026960">
    <property type="entry name" value="RVT-Znf"/>
</dbReference>
<proteinExistence type="predicted"/>
<keyword evidence="3" id="KW-0255">Endonuclease</keyword>
<protein>
    <submittedName>
        <fullName evidence="3">Endonuclease/exonuclease/phosphatase superfamily</fullName>
    </submittedName>
</protein>
<evidence type="ECO:0000256" key="1">
    <source>
        <dbReference type="SAM" id="MobiDB-lite"/>
    </source>
</evidence>
<dbReference type="InterPro" id="IPR025558">
    <property type="entry name" value="DUF4283"/>
</dbReference>
<dbReference type="PANTHER" id="PTHR31286:SF178">
    <property type="entry name" value="DUF4283 DOMAIN-CONTAINING PROTEIN"/>
    <property type="match status" value="1"/>
</dbReference>
<feature type="domain" description="Reverse transcriptase" evidence="2">
    <location>
        <begin position="806"/>
        <end position="1072"/>
    </location>
</feature>
<dbReference type="InterPro" id="IPR040256">
    <property type="entry name" value="At4g02000-like"/>
</dbReference>
<dbReference type="Pfam" id="PF00078">
    <property type="entry name" value="RVT_1"/>
    <property type="match status" value="1"/>
</dbReference>
<evidence type="ECO:0000259" key="2">
    <source>
        <dbReference type="PROSITE" id="PS50878"/>
    </source>
</evidence>
<comment type="caution">
    <text evidence="3">The sequence shown here is derived from an EMBL/GenBank/DDBJ whole genome shotgun (WGS) entry which is preliminary data.</text>
</comment>